<accession>A0A852U4R5</accession>
<protein>
    <submittedName>
        <fullName evidence="2">Uncharacterized protein</fullName>
    </submittedName>
</protein>
<evidence type="ECO:0000313" key="2">
    <source>
        <dbReference type="EMBL" id="NYE49893.1"/>
    </source>
</evidence>
<feature type="region of interest" description="Disordered" evidence="1">
    <location>
        <begin position="1"/>
        <end position="20"/>
    </location>
</feature>
<dbReference type="AlphaFoldDB" id="A0A852U4R5"/>
<dbReference type="EMBL" id="JACCCC010000001">
    <property type="protein sequence ID" value="NYE49893.1"/>
    <property type="molecule type" value="Genomic_DNA"/>
</dbReference>
<evidence type="ECO:0000313" key="3">
    <source>
        <dbReference type="Proteomes" id="UP000589036"/>
    </source>
</evidence>
<organism evidence="2 3">
    <name type="scientific">Spinactinospora alkalitolerans</name>
    <dbReference type="NCBI Taxonomy" id="687207"/>
    <lineage>
        <taxon>Bacteria</taxon>
        <taxon>Bacillati</taxon>
        <taxon>Actinomycetota</taxon>
        <taxon>Actinomycetes</taxon>
        <taxon>Streptosporangiales</taxon>
        <taxon>Nocardiopsidaceae</taxon>
        <taxon>Spinactinospora</taxon>
    </lineage>
</organism>
<keyword evidence="3" id="KW-1185">Reference proteome</keyword>
<dbReference type="Proteomes" id="UP000589036">
    <property type="component" value="Unassembled WGS sequence"/>
</dbReference>
<evidence type="ECO:0000256" key="1">
    <source>
        <dbReference type="SAM" id="MobiDB-lite"/>
    </source>
</evidence>
<name>A0A852U4R5_9ACTN</name>
<reference evidence="2 3" key="1">
    <citation type="submission" date="2020-07" db="EMBL/GenBank/DDBJ databases">
        <title>Sequencing the genomes of 1000 actinobacteria strains.</title>
        <authorList>
            <person name="Klenk H.-P."/>
        </authorList>
    </citation>
    <scope>NUCLEOTIDE SEQUENCE [LARGE SCALE GENOMIC DNA]</scope>
    <source>
        <strain evidence="2 3">CXB654</strain>
    </source>
</reference>
<sequence length="79" mass="8080">MNPAHPPAEGTPDGLTPAGCAEAFEADGSLRPDLLRLPAEAIGRPAVLTPENAGAHAFLTADPRTGEVRYGPLHGAART</sequence>
<comment type="caution">
    <text evidence="2">The sequence shown here is derived from an EMBL/GenBank/DDBJ whole genome shotgun (WGS) entry which is preliminary data.</text>
</comment>
<feature type="region of interest" description="Disordered" evidence="1">
    <location>
        <begin position="58"/>
        <end position="79"/>
    </location>
</feature>
<gene>
    <name evidence="2" type="ORF">HDA32_005013</name>
</gene>
<proteinExistence type="predicted"/>